<dbReference type="GO" id="GO:0008360">
    <property type="term" value="P:regulation of cell shape"/>
    <property type="evidence" value="ECO:0007669"/>
    <property type="project" value="UniProtKB-KW"/>
</dbReference>
<evidence type="ECO:0000256" key="6">
    <source>
        <dbReference type="SAM" id="Phobius"/>
    </source>
</evidence>
<dbReference type="GO" id="GO:0051301">
    <property type="term" value="P:cell division"/>
    <property type="evidence" value="ECO:0007669"/>
    <property type="project" value="InterPro"/>
</dbReference>
<feature type="transmembrane region" description="Helical" evidence="6">
    <location>
        <begin position="355"/>
        <end position="378"/>
    </location>
</feature>
<feature type="transmembrane region" description="Helical" evidence="6">
    <location>
        <begin position="270"/>
        <end position="289"/>
    </location>
</feature>
<evidence type="ECO:0000313" key="9">
    <source>
        <dbReference type="EMBL" id="CAB5024347.1"/>
    </source>
</evidence>
<dbReference type="GO" id="GO:0015648">
    <property type="term" value="F:lipid-linked peptidoglycan transporter activity"/>
    <property type="evidence" value="ECO:0007669"/>
    <property type="project" value="TreeGrafter"/>
</dbReference>
<evidence type="ECO:0000313" key="7">
    <source>
        <dbReference type="EMBL" id="CAB4832665.1"/>
    </source>
</evidence>
<dbReference type="GO" id="GO:0032153">
    <property type="term" value="C:cell division site"/>
    <property type="evidence" value="ECO:0007669"/>
    <property type="project" value="TreeGrafter"/>
</dbReference>
<name>A0A6J7CND6_9ZZZZ</name>
<feature type="transmembrane region" description="Helical" evidence="6">
    <location>
        <begin position="91"/>
        <end position="107"/>
    </location>
</feature>
<gene>
    <name evidence="7" type="ORF">UFOPK3164_01364</name>
    <name evidence="8" type="ORF">UFOPK3427_00029</name>
    <name evidence="9" type="ORF">UFOPK4112_01110</name>
</gene>
<feature type="transmembrane region" description="Helical" evidence="6">
    <location>
        <begin position="385"/>
        <end position="409"/>
    </location>
</feature>
<dbReference type="EMBL" id="CAFBLT010000001">
    <property type="protein sequence ID" value="CAB4858378.1"/>
    <property type="molecule type" value="Genomic_DNA"/>
</dbReference>
<feature type="transmembrane region" description="Helical" evidence="6">
    <location>
        <begin position="247"/>
        <end position="263"/>
    </location>
</feature>
<keyword evidence="3" id="KW-0133">Cell shape</keyword>
<keyword evidence="5 6" id="KW-0472">Membrane</keyword>
<reference evidence="8" key="1">
    <citation type="submission" date="2020-05" db="EMBL/GenBank/DDBJ databases">
        <authorList>
            <person name="Chiriac C."/>
            <person name="Salcher M."/>
            <person name="Ghai R."/>
            <person name="Kavagutti S V."/>
        </authorList>
    </citation>
    <scope>NUCLEOTIDE SEQUENCE</scope>
</reference>
<feature type="transmembrane region" description="Helical" evidence="6">
    <location>
        <begin position="63"/>
        <end position="84"/>
    </location>
</feature>
<organism evidence="8">
    <name type="scientific">freshwater metagenome</name>
    <dbReference type="NCBI Taxonomy" id="449393"/>
    <lineage>
        <taxon>unclassified sequences</taxon>
        <taxon>metagenomes</taxon>
        <taxon>ecological metagenomes</taxon>
    </lineage>
</organism>
<evidence type="ECO:0000313" key="8">
    <source>
        <dbReference type="EMBL" id="CAB4858378.1"/>
    </source>
</evidence>
<keyword evidence="2 6" id="KW-0812">Transmembrane</keyword>
<dbReference type="AlphaFoldDB" id="A0A6J7CND6"/>
<dbReference type="EMBL" id="CAFABE010000076">
    <property type="protein sequence ID" value="CAB4832665.1"/>
    <property type="molecule type" value="Genomic_DNA"/>
</dbReference>
<evidence type="ECO:0000256" key="3">
    <source>
        <dbReference type="ARBA" id="ARBA00022960"/>
    </source>
</evidence>
<feature type="transmembrane region" description="Helical" evidence="6">
    <location>
        <begin position="119"/>
        <end position="136"/>
    </location>
</feature>
<keyword evidence="4 6" id="KW-1133">Transmembrane helix</keyword>
<feature type="transmembrane region" description="Helical" evidence="6">
    <location>
        <begin position="34"/>
        <end position="51"/>
    </location>
</feature>
<feature type="transmembrane region" description="Helical" evidence="6">
    <location>
        <begin position="148"/>
        <end position="169"/>
    </location>
</feature>
<feature type="transmembrane region" description="Helical" evidence="6">
    <location>
        <begin position="421"/>
        <end position="440"/>
    </location>
</feature>
<dbReference type="PANTHER" id="PTHR30474:SF3">
    <property type="entry name" value="PEPTIDOGLYCAN GLYCOSYLTRANSFERASE RODA"/>
    <property type="match status" value="1"/>
</dbReference>
<evidence type="ECO:0000256" key="4">
    <source>
        <dbReference type="ARBA" id="ARBA00022989"/>
    </source>
</evidence>
<feature type="transmembrane region" description="Helical" evidence="6">
    <location>
        <begin position="224"/>
        <end position="241"/>
    </location>
</feature>
<evidence type="ECO:0000256" key="1">
    <source>
        <dbReference type="ARBA" id="ARBA00004141"/>
    </source>
</evidence>
<dbReference type="GO" id="GO:0005886">
    <property type="term" value="C:plasma membrane"/>
    <property type="evidence" value="ECO:0007669"/>
    <property type="project" value="TreeGrafter"/>
</dbReference>
<accession>A0A6J7CND6</accession>
<evidence type="ECO:0000256" key="5">
    <source>
        <dbReference type="ARBA" id="ARBA00023136"/>
    </source>
</evidence>
<comment type="subcellular location">
    <subcellularLocation>
        <location evidence="1">Membrane</location>
        <topology evidence="1">Multi-pass membrane protein</topology>
    </subcellularLocation>
</comment>
<dbReference type="InterPro" id="IPR001182">
    <property type="entry name" value="FtsW/RodA"/>
</dbReference>
<feature type="transmembrane region" description="Helical" evidence="6">
    <location>
        <begin position="181"/>
        <end position="203"/>
    </location>
</feature>
<proteinExistence type="predicted"/>
<evidence type="ECO:0000256" key="2">
    <source>
        <dbReference type="ARBA" id="ARBA00022692"/>
    </source>
</evidence>
<sequence>MATTAFDATANGHIRHSMFPSFQRIPKPRRRTELGLLVFAWAITCLLYLLAQMGSKGRLPPHTLTFLGIVLALTLGVHVANRWLVPHSNSVLLPLAAMLNGIGYVEIVRWNPPAAQQQATWTLLGALLYVATLLVVRRSRDLDRYRYLILGMAILLMLAPLLPVIGTSINGARLWVHFGTLFQFQPVEIAKILLAIFFASYFADNKELLSVPTARIRDRLVLDPRPLVPILIAWGFSIVVLGAENDIGFAMLLFTLFITLLWVTTGRFSYIVLGLVLLAVGAFLAAHFFTQFHARISIWIDPWPLADGRGSQLVQSWYALGSGGVGGSGLGLGNAGLYVSFLTSDLIYTAVAEELGFMGSAILVIIFALMVGAGLHIAQRARSDFARLCATALTIILGFQAFFIMAGVLRILPFTGITLPFVARGGSSLVANYVMIALLLRISNETGPDWISGSKEPVRGRKSFSEPL</sequence>
<dbReference type="Pfam" id="PF01098">
    <property type="entry name" value="FTSW_RODA_SPOVE"/>
    <property type="match status" value="1"/>
</dbReference>
<protein>
    <submittedName>
        <fullName evidence="8">Unannotated protein</fullName>
    </submittedName>
</protein>
<dbReference type="PANTHER" id="PTHR30474">
    <property type="entry name" value="CELL CYCLE PROTEIN"/>
    <property type="match status" value="1"/>
</dbReference>
<dbReference type="EMBL" id="CAFBPM010000010">
    <property type="protein sequence ID" value="CAB5024347.1"/>
    <property type="molecule type" value="Genomic_DNA"/>
</dbReference>